<keyword evidence="2" id="KW-1185">Reference proteome</keyword>
<dbReference type="PROSITE" id="PS51257">
    <property type="entry name" value="PROKAR_LIPOPROTEIN"/>
    <property type="match status" value="1"/>
</dbReference>
<evidence type="ECO:0000313" key="2">
    <source>
        <dbReference type="Proteomes" id="UP000691718"/>
    </source>
</evidence>
<name>A0A8S3XMB7_PARAO</name>
<proteinExistence type="predicted"/>
<gene>
    <name evidence="1" type="ORF">PAPOLLO_LOCUS20174</name>
</gene>
<comment type="caution">
    <text evidence="1">The sequence shown here is derived from an EMBL/GenBank/DDBJ whole genome shotgun (WGS) entry which is preliminary data.</text>
</comment>
<dbReference type="AlphaFoldDB" id="A0A8S3XMB7"/>
<dbReference type="EMBL" id="CAJQZP010001258">
    <property type="protein sequence ID" value="CAG5033695.1"/>
    <property type="molecule type" value="Genomic_DNA"/>
</dbReference>
<evidence type="ECO:0000313" key="1">
    <source>
        <dbReference type="EMBL" id="CAG5033695.1"/>
    </source>
</evidence>
<reference evidence="1" key="1">
    <citation type="submission" date="2021-04" db="EMBL/GenBank/DDBJ databases">
        <authorList>
            <person name="Tunstrom K."/>
        </authorList>
    </citation>
    <scope>NUCLEOTIDE SEQUENCE</scope>
</reference>
<organism evidence="1 2">
    <name type="scientific">Parnassius apollo</name>
    <name type="common">Apollo butterfly</name>
    <name type="synonym">Papilio apollo</name>
    <dbReference type="NCBI Taxonomy" id="110799"/>
    <lineage>
        <taxon>Eukaryota</taxon>
        <taxon>Metazoa</taxon>
        <taxon>Ecdysozoa</taxon>
        <taxon>Arthropoda</taxon>
        <taxon>Hexapoda</taxon>
        <taxon>Insecta</taxon>
        <taxon>Pterygota</taxon>
        <taxon>Neoptera</taxon>
        <taxon>Endopterygota</taxon>
        <taxon>Lepidoptera</taxon>
        <taxon>Glossata</taxon>
        <taxon>Ditrysia</taxon>
        <taxon>Papilionoidea</taxon>
        <taxon>Papilionidae</taxon>
        <taxon>Parnassiinae</taxon>
        <taxon>Parnassini</taxon>
        <taxon>Parnassius</taxon>
        <taxon>Parnassius</taxon>
    </lineage>
</organism>
<protein>
    <submittedName>
        <fullName evidence="1">(apollo) hypothetical protein</fullName>
    </submittedName>
</protein>
<dbReference type="Proteomes" id="UP000691718">
    <property type="component" value="Unassembled WGS sequence"/>
</dbReference>
<accession>A0A8S3XMB7</accession>
<sequence length="196" mass="21119">MRARCTRRSLPARSAGGAVPLAVACGRRATEVEGRTENRACARAARAAPCPLGQRGAPCRWRLPAGVGLLRWRVEPRTRARCTRRSLPARSAGGAVPLAVACGRQATEVEGRTENRACSRAARAAPCPLGQREAPCRWRLPASGGLLWRVEPSLHAGCTHRSLHTCDHGFLGADNCDFLICRLDFSIDLVSLDTFA</sequence>